<feature type="region of interest" description="Disordered" evidence="1">
    <location>
        <begin position="19"/>
        <end position="44"/>
    </location>
</feature>
<evidence type="ECO:0000313" key="3">
    <source>
        <dbReference type="Proteomes" id="UP000188532"/>
    </source>
</evidence>
<dbReference type="AlphaFoldDB" id="A0A1V3XMN5"/>
<accession>A0A1V3XMN5</accession>
<dbReference type="Proteomes" id="UP000188532">
    <property type="component" value="Unassembled WGS sequence"/>
</dbReference>
<sequence>MSAETAASLAVWAAGISGTGSTFSQRRKDVTAPDTLMGSGESQV</sequence>
<evidence type="ECO:0000256" key="1">
    <source>
        <dbReference type="SAM" id="MobiDB-lite"/>
    </source>
</evidence>
<organism evidence="2 3">
    <name type="scientific">Mycobacterium kansasii</name>
    <dbReference type="NCBI Taxonomy" id="1768"/>
    <lineage>
        <taxon>Bacteria</taxon>
        <taxon>Bacillati</taxon>
        <taxon>Actinomycetota</taxon>
        <taxon>Actinomycetes</taxon>
        <taxon>Mycobacteriales</taxon>
        <taxon>Mycobacteriaceae</taxon>
        <taxon>Mycobacterium</taxon>
    </lineage>
</organism>
<protein>
    <submittedName>
        <fullName evidence="2">Uncharacterized protein</fullName>
    </submittedName>
</protein>
<name>A0A1V3XMN5_MYCKA</name>
<proteinExistence type="predicted"/>
<gene>
    <name evidence="2" type="ORF">BZL29_2919</name>
</gene>
<comment type="caution">
    <text evidence="2">The sequence shown here is derived from an EMBL/GenBank/DDBJ whole genome shotgun (WGS) entry which is preliminary data.</text>
</comment>
<reference evidence="2 3" key="1">
    <citation type="submission" date="2017-02" db="EMBL/GenBank/DDBJ databases">
        <title>Complete genome sequences of Mycobacterium kansasii strains isolated from rhesus macaques.</title>
        <authorList>
            <person name="Panda A."/>
            <person name="Nagaraj S."/>
            <person name="Zhao X."/>
            <person name="Tettelin H."/>
            <person name="Detolla L.J."/>
        </authorList>
    </citation>
    <scope>NUCLEOTIDE SEQUENCE [LARGE SCALE GENOMIC DNA]</scope>
    <source>
        <strain evidence="2 3">11-3469</strain>
    </source>
</reference>
<evidence type="ECO:0000313" key="2">
    <source>
        <dbReference type="EMBL" id="OOK80483.1"/>
    </source>
</evidence>
<dbReference type="EMBL" id="MVBN01000002">
    <property type="protein sequence ID" value="OOK80483.1"/>
    <property type="molecule type" value="Genomic_DNA"/>
</dbReference>